<dbReference type="GO" id="GO:0003911">
    <property type="term" value="F:DNA ligase (NAD+) activity"/>
    <property type="evidence" value="ECO:0007669"/>
    <property type="project" value="UniProtKB-UniRule"/>
</dbReference>
<dbReference type="InterPro" id="IPR041663">
    <property type="entry name" value="DisA/LigA_HHH"/>
</dbReference>
<dbReference type="Pfam" id="PF03119">
    <property type="entry name" value="DNA_ligase_ZBD"/>
    <property type="match status" value="1"/>
</dbReference>
<comment type="function">
    <text evidence="1 14">DNA ligase that catalyzes the formation of phosphodiester linkages between 5'-phosphoryl and 3'-hydroxyl groups in double-stranded DNA using NAD as a coenzyme and as the energy source for the reaction. It is essential for DNA replication and repair of damaged DNA.</text>
</comment>
<dbReference type="Gene3D" id="3.40.50.10190">
    <property type="entry name" value="BRCT domain"/>
    <property type="match status" value="1"/>
</dbReference>
<dbReference type="Pfam" id="PF12826">
    <property type="entry name" value="HHH_2"/>
    <property type="match status" value="1"/>
</dbReference>
<organism evidence="16 17">
    <name type="scientific">Abyssobacteria bacterium (strain SURF_5)</name>
    <dbReference type="NCBI Taxonomy" id="2093360"/>
    <lineage>
        <taxon>Bacteria</taxon>
        <taxon>Pseudomonadati</taxon>
        <taxon>Candidatus Hydrogenedentota</taxon>
        <taxon>Candidatus Abyssobacteria</taxon>
    </lineage>
</organism>
<keyword evidence="4 14" id="KW-0436">Ligase</keyword>
<feature type="binding site" evidence="14">
    <location>
        <position position="291"/>
    </location>
    <ligand>
        <name>NAD(+)</name>
        <dbReference type="ChEBI" id="CHEBI:57540"/>
    </ligand>
</feature>
<keyword evidence="7 14" id="KW-0227">DNA damage</keyword>
<dbReference type="SUPFAM" id="SSF56091">
    <property type="entry name" value="DNA ligase/mRNA capping enzyme, catalytic domain"/>
    <property type="match status" value="1"/>
</dbReference>
<dbReference type="InterPro" id="IPR001679">
    <property type="entry name" value="DNA_ligase"/>
</dbReference>
<evidence type="ECO:0000256" key="7">
    <source>
        <dbReference type="ARBA" id="ARBA00022763"/>
    </source>
</evidence>
<dbReference type="PANTHER" id="PTHR23389">
    <property type="entry name" value="CHROMOSOME TRANSMISSION FIDELITY FACTOR 18"/>
    <property type="match status" value="1"/>
</dbReference>
<feature type="binding site" evidence="14">
    <location>
        <position position="412"/>
    </location>
    <ligand>
        <name>Zn(2+)</name>
        <dbReference type="ChEBI" id="CHEBI:29105"/>
    </ligand>
</feature>
<dbReference type="InterPro" id="IPR010994">
    <property type="entry name" value="RuvA_2-like"/>
</dbReference>
<dbReference type="InterPro" id="IPR004150">
    <property type="entry name" value="NAD_DNA_ligase_OB"/>
</dbReference>
<dbReference type="SUPFAM" id="SSF50249">
    <property type="entry name" value="Nucleic acid-binding proteins"/>
    <property type="match status" value="1"/>
</dbReference>
<dbReference type="EC" id="6.5.1.2" evidence="2 14"/>
<dbReference type="Gene3D" id="6.20.10.30">
    <property type="match status" value="1"/>
</dbReference>
<dbReference type="InterPro" id="IPR013839">
    <property type="entry name" value="DNAligase_adenylation"/>
</dbReference>
<dbReference type="PANTHER" id="PTHR23389:SF9">
    <property type="entry name" value="DNA LIGASE"/>
    <property type="match status" value="1"/>
</dbReference>
<dbReference type="InterPro" id="IPR033136">
    <property type="entry name" value="DNA_ligase_CS"/>
</dbReference>
<dbReference type="InterPro" id="IPR036420">
    <property type="entry name" value="BRCT_dom_sf"/>
</dbReference>
<feature type="active site" description="N6-AMP-lysine intermediate" evidence="14">
    <location>
        <position position="116"/>
    </location>
</feature>
<dbReference type="SMART" id="SM00292">
    <property type="entry name" value="BRCT"/>
    <property type="match status" value="1"/>
</dbReference>
<keyword evidence="10 14" id="KW-0520">NAD</keyword>
<dbReference type="Gene3D" id="1.10.287.610">
    <property type="entry name" value="Helix hairpin bin"/>
    <property type="match status" value="1"/>
</dbReference>
<dbReference type="FunFam" id="3.30.470.30:FF:000001">
    <property type="entry name" value="DNA ligase"/>
    <property type="match status" value="1"/>
</dbReference>
<dbReference type="PIRSF" id="PIRSF001604">
    <property type="entry name" value="LigA"/>
    <property type="match status" value="1"/>
</dbReference>
<dbReference type="Pfam" id="PF22745">
    <property type="entry name" value="Nlig-Ia"/>
    <property type="match status" value="1"/>
</dbReference>
<dbReference type="FunFam" id="1.10.150.20:FF:000006">
    <property type="entry name" value="DNA ligase"/>
    <property type="match status" value="1"/>
</dbReference>
<dbReference type="Gene3D" id="1.10.150.20">
    <property type="entry name" value="5' to 3' exonuclease, C-terminal subdomain"/>
    <property type="match status" value="2"/>
</dbReference>
<feature type="binding site" evidence="14">
    <location>
        <position position="409"/>
    </location>
    <ligand>
        <name>Zn(2+)</name>
        <dbReference type="ChEBI" id="CHEBI:29105"/>
    </ligand>
</feature>
<keyword evidence="8 14" id="KW-0862">Zinc</keyword>
<dbReference type="InterPro" id="IPR001357">
    <property type="entry name" value="BRCT_dom"/>
</dbReference>
<feature type="binding site" evidence="14">
    <location>
        <position position="174"/>
    </location>
    <ligand>
        <name>NAD(+)</name>
        <dbReference type="ChEBI" id="CHEBI:57540"/>
    </ligand>
</feature>
<keyword evidence="14" id="KW-0464">Manganese</keyword>
<protein>
    <recommendedName>
        <fullName evidence="3 14">DNA ligase</fullName>
        <ecNumber evidence="2 14">6.5.1.2</ecNumber>
    </recommendedName>
    <alternativeName>
        <fullName evidence="14">Polydeoxyribonucleotide synthase [NAD(+)]</fullName>
    </alternativeName>
</protein>
<reference evidence="16 17" key="1">
    <citation type="journal article" date="2017" name="ISME J.">
        <title>Energy and carbon metabolisms in a deep terrestrial subsurface fluid microbial community.</title>
        <authorList>
            <person name="Momper L."/>
            <person name="Jungbluth S.P."/>
            <person name="Lee M.D."/>
            <person name="Amend J.P."/>
        </authorList>
    </citation>
    <scope>NUCLEOTIDE SEQUENCE [LARGE SCALE GENOMIC DNA]</scope>
    <source>
        <strain evidence="16">SURF_5</strain>
    </source>
</reference>
<keyword evidence="9 14" id="KW-0460">Magnesium</keyword>
<dbReference type="GO" id="GO:0046872">
    <property type="term" value="F:metal ion binding"/>
    <property type="evidence" value="ECO:0007669"/>
    <property type="project" value="UniProtKB-KW"/>
</dbReference>
<evidence type="ECO:0000256" key="13">
    <source>
        <dbReference type="ARBA" id="ARBA00060881"/>
    </source>
</evidence>
<dbReference type="SUPFAM" id="SSF52113">
    <property type="entry name" value="BRCT domain"/>
    <property type="match status" value="1"/>
</dbReference>
<dbReference type="FunFam" id="2.40.50.140:FF:000012">
    <property type="entry name" value="DNA ligase"/>
    <property type="match status" value="1"/>
</dbReference>
<keyword evidence="5 14" id="KW-0235">DNA replication</keyword>
<evidence type="ECO:0000256" key="6">
    <source>
        <dbReference type="ARBA" id="ARBA00022723"/>
    </source>
</evidence>
<dbReference type="CDD" id="cd17748">
    <property type="entry name" value="BRCT_DNA_ligase_like"/>
    <property type="match status" value="1"/>
</dbReference>
<keyword evidence="6 14" id="KW-0479">Metal-binding</keyword>
<evidence type="ECO:0000256" key="12">
    <source>
        <dbReference type="ARBA" id="ARBA00034005"/>
    </source>
</evidence>
<gene>
    <name evidence="14 16" type="primary">ligA</name>
    <name evidence="16" type="ORF">C4520_10825</name>
</gene>
<feature type="binding site" evidence="14">
    <location>
        <position position="432"/>
    </location>
    <ligand>
        <name>Zn(2+)</name>
        <dbReference type="ChEBI" id="CHEBI:29105"/>
    </ligand>
</feature>
<evidence type="ECO:0000256" key="1">
    <source>
        <dbReference type="ARBA" id="ARBA00004067"/>
    </source>
</evidence>
<dbReference type="AlphaFoldDB" id="A0A3A4NRZ3"/>
<dbReference type="FunFam" id="1.10.150.20:FF:000007">
    <property type="entry name" value="DNA ligase"/>
    <property type="match status" value="1"/>
</dbReference>
<dbReference type="PROSITE" id="PS01056">
    <property type="entry name" value="DNA_LIGASE_N2"/>
    <property type="match status" value="1"/>
</dbReference>
<dbReference type="SUPFAM" id="SSF47781">
    <property type="entry name" value="RuvA domain 2-like"/>
    <property type="match status" value="1"/>
</dbReference>
<comment type="caution">
    <text evidence="16">The sequence shown here is derived from an EMBL/GenBank/DDBJ whole genome shotgun (WGS) entry which is preliminary data.</text>
</comment>
<sequence length="669" mass="75754">MSKEQARAEIEDLRRRINHHNYLYYVLDNPQITDAEYDRLIRRLIELEEKHPELIIPDSPTQRIGAAPAVEFATVEHSVPMLSLGNAFSYDELRDFDKRVRKGVRVDSLEYVCEPKYDGSAIELVYENGRLVTGSTRGDGYRGEDVTQNLKTIRTVPLRLQGEGVPARLEARGEVVLNLKDFEELNRKRLEKGEPIFANPRNAAAGSLRQLNPRITASRPLNVYIYARGHIEDHDFETHWDTMQTFRDWGLRVNLPEMRLVQGIEEAVEYCRDLEERRHSLPYEVDGAVIKVNRYEYQDALGATSKSPRWAIAFKFAAQEEETVLEEIAVNVGRTGAVTPFAILKPVRVSGVEVRRATLHNEDEIARKDIRAGDHVIVRRAGEVIPEIVKSIPEKRTGKEKIFQMPRKCPVCGSAIERTPGEVASYCTGSSCPAQQLEHIIHFASKGAMDIDGLGEMRVLQFLNEGLIQDAGDLYYLKKEQIVPLERMADKSAENLIRSIDKSRHTTLGRFLYALGIRHVGEHTAKVLAAHFGSLKNIMNASLEQIDQVREIGPVVAQSVHTFFRQPKNIELINKLLEGRIKIKREEKAEETPLQGKTFVFTGALEHFKRDEAKKLVERLGARASSSVSKQTDYVVAGAEPGSKYDTAKKLGVNIISEAEFHKMVEQYL</sequence>
<dbReference type="GO" id="GO:0005829">
    <property type="term" value="C:cytosol"/>
    <property type="evidence" value="ECO:0007669"/>
    <property type="project" value="TreeGrafter"/>
</dbReference>
<dbReference type="GO" id="GO:0006281">
    <property type="term" value="P:DNA repair"/>
    <property type="evidence" value="ECO:0007669"/>
    <property type="project" value="UniProtKB-KW"/>
</dbReference>
<feature type="binding site" evidence="14">
    <location>
        <position position="315"/>
    </location>
    <ligand>
        <name>NAD(+)</name>
        <dbReference type="ChEBI" id="CHEBI:57540"/>
    </ligand>
</feature>
<dbReference type="NCBIfam" id="NF005932">
    <property type="entry name" value="PRK07956.1"/>
    <property type="match status" value="1"/>
</dbReference>
<feature type="domain" description="BRCT" evidence="15">
    <location>
        <begin position="589"/>
        <end position="669"/>
    </location>
</feature>
<dbReference type="NCBIfam" id="TIGR00575">
    <property type="entry name" value="dnlj"/>
    <property type="match status" value="1"/>
</dbReference>
<evidence type="ECO:0000256" key="11">
    <source>
        <dbReference type="ARBA" id="ARBA00023204"/>
    </source>
</evidence>
<evidence type="ECO:0000256" key="2">
    <source>
        <dbReference type="ARBA" id="ARBA00012722"/>
    </source>
</evidence>
<evidence type="ECO:0000313" key="16">
    <source>
        <dbReference type="EMBL" id="RJP20836.1"/>
    </source>
</evidence>
<dbReference type="SMART" id="SM00532">
    <property type="entry name" value="LIGANc"/>
    <property type="match status" value="1"/>
</dbReference>
<comment type="similarity">
    <text evidence="13 14">Belongs to the NAD-dependent DNA ligase family. LigA subfamily.</text>
</comment>
<evidence type="ECO:0000256" key="8">
    <source>
        <dbReference type="ARBA" id="ARBA00022833"/>
    </source>
</evidence>
<evidence type="ECO:0000256" key="14">
    <source>
        <dbReference type="HAMAP-Rule" id="MF_01588"/>
    </source>
</evidence>
<dbReference type="Gene3D" id="2.40.50.140">
    <property type="entry name" value="Nucleic acid-binding proteins"/>
    <property type="match status" value="1"/>
</dbReference>
<dbReference type="InterPro" id="IPR012340">
    <property type="entry name" value="NA-bd_OB-fold"/>
</dbReference>
<keyword evidence="11 14" id="KW-0234">DNA repair</keyword>
<feature type="binding site" evidence="14">
    <location>
        <position position="114"/>
    </location>
    <ligand>
        <name>NAD(+)</name>
        <dbReference type="ChEBI" id="CHEBI:57540"/>
    </ligand>
</feature>
<evidence type="ECO:0000256" key="5">
    <source>
        <dbReference type="ARBA" id="ARBA00022705"/>
    </source>
</evidence>
<dbReference type="Pfam" id="PF01653">
    <property type="entry name" value="DNA_ligase_aden"/>
    <property type="match status" value="1"/>
</dbReference>
<dbReference type="CDD" id="cd00114">
    <property type="entry name" value="LIGANc"/>
    <property type="match status" value="1"/>
</dbReference>
<dbReference type="EMBL" id="QZKU01000073">
    <property type="protein sequence ID" value="RJP20836.1"/>
    <property type="molecule type" value="Genomic_DNA"/>
</dbReference>
<name>A0A3A4NRZ3_ABYX5</name>
<dbReference type="InterPro" id="IPR013840">
    <property type="entry name" value="DNAligase_N"/>
</dbReference>
<dbReference type="Pfam" id="PF03120">
    <property type="entry name" value="OB_DNA_ligase"/>
    <property type="match status" value="1"/>
</dbReference>
<dbReference type="InterPro" id="IPR004149">
    <property type="entry name" value="Znf_DNAligase_C4"/>
</dbReference>
<dbReference type="PROSITE" id="PS50172">
    <property type="entry name" value="BRCT"/>
    <property type="match status" value="1"/>
</dbReference>
<evidence type="ECO:0000256" key="10">
    <source>
        <dbReference type="ARBA" id="ARBA00023027"/>
    </source>
</evidence>
<evidence type="ECO:0000313" key="17">
    <source>
        <dbReference type="Proteomes" id="UP000265882"/>
    </source>
</evidence>
<feature type="binding site" evidence="14">
    <location>
        <position position="137"/>
    </location>
    <ligand>
        <name>NAD(+)</name>
        <dbReference type="ChEBI" id="CHEBI:57540"/>
    </ligand>
</feature>
<evidence type="ECO:0000256" key="3">
    <source>
        <dbReference type="ARBA" id="ARBA00013308"/>
    </source>
</evidence>
<evidence type="ECO:0000259" key="15">
    <source>
        <dbReference type="PROSITE" id="PS50172"/>
    </source>
</evidence>
<dbReference type="Pfam" id="PF00533">
    <property type="entry name" value="BRCT"/>
    <property type="match status" value="1"/>
</dbReference>
<dbReference type="Gene3D" id="3.30.470.30">
    <property type="entry name" value="DNA ligase/mRNA capping enzyme"/>
    <property type="match status" value="1"/>
</dbReference>
<comment type="catalytic activity">
    <reaction evidence="12 14">
        <text>NAD(+) + (deoxyribonucleotide)n-3'-hydroxyl + 5'-phospho-(deoxyribonucleotide)m = (deoxyribonucleotide)n+m + AMP + beta-nicotinamide D-nucleotide.</text>
        <dbReference type="EC" id="6.5.1.2"/>
    </reaction>
</comment>
<feature type="binding site" evidence="14">
    <location>
        <position position="427"/>
    </location>
    <ligand>
        <name>Zn(2+)</name>
        <dbReference type="ChEBI" id="CHEBI:29105"/>
    </ligand>
</feature>
<feature type="binding site" evidence="14">
    <location>
        <begin position="34"/>
        <end position="38"/>
    </location>
    <ligand>
        <name>NAD(+)</name>
        <dbReference type="ChEBI" id="CHEBI:57540"/>
    </ligand>
</feature>
<comment type="cofactor">
    <cofactor evidence="14">
        <name>Mg(2+)</name>
        <dbReference type="ChEBI" id="CHEBI:18420"/>
    </cofactor>
    <cofactor evidence="14">
        <name>Mn(2+)</name>
        <dbReference type="ChEBI" id="CHEBI:29035"/>
    </cofactor>
</comment>
<dbReference type="HAMAP" id="MF_01588">
    <property type="entry name" value="DNA_ligase_A"/>
    <property type="match status" value="1"/>
</dbReference>
<evidence type="ECO:0000256" key="9">
    <source>
        <dbReference type="ARBA" id="ARBA00022842"/>
    </source>
</evidence>
<accession>A0A3A4NRZ3</accession>
<dbReference type="Proteomes" id="UP000265882">
    <property type="component" value="Unassembled WGS sequence"/>
</dbReference>
<feature type="binding site" evidence="14">
    <location>
        <begin position="83"/>
        <end position="84"/>
    </location>
    <ligand>
        <name>NAD(+)</name>
        <dbReference type="ChEBI" id="CHEBI:57540"/>
    </ligand>
</feature>
<dbReference type="GO" id="GO:0006260">
    <property type="term" value="P:DNA replication"/>
    <property type="evidence" value="ECO:0007669"/>
    <property type="project" value="UniProtKB-KW"/>
</dbReference>
<dbReference type="FunFam" id="1.10.287.610:FF:000002">
    <property type="entry name" value="DNA ligase"/>
    <property type="match status" value="1"/>
</dbReference>
<evidence type="ECO:0000256" key="4">
    <source>
        <dbReference type="ARBA" id="ARBA00022598"/>
    </source>
</evidence>
<proteinExistence type="inferred from homology"/>